<dbReference type="GO" id="GO:0031956">
    <property type="term" value="F:medium-chain fatty acid-CoA ligase activity"/>
    <property type="evidence" value="ECO:0007669"/>
    <property type="project" value="TreeGrafter"/>
</dbReference>
<dbReference type="CDD" id="cd04433">
    <property type="entry name" value="AFD_class_I"/>
    <property type="match status" value="1"/>
</dbReference>
<sequence length="540" mass="57692">MTVPETMLDLLRSSAASHGSAEALRMCDGDEHVTYEELLARVETVAAGLHAAGFRRGDSIALWLPSSIEWVVLEFAAAGLGILVVPLNTRYKPAEVAHLLGVGRADALIFSPGFHDIDFAGMVSDVLATTTDEVRARLRLLVTVGDDLPAGFDTNGRTVLRFETLMATEAIDVPWAGQPDDLVNVFGTSGTTSFPKLASQDQKTIVRHARTAARALHLGPADRMLCFLPFCGTFGFVALMATLAGGGRAVVQPVYTHDTAVEVVRTHGVTVLLSTEAIVRGMFAAPGAGPDAFATWNRGVVAGVNVRDLIDRAAAWDLTLFNVYGSSELFAVMAVWDPTDPAHVRAIPGGRLVDGDIHVRVVEPGTGEPVPEGEPGELQFSGYNVTRGYLSNEKANAAAFTADGWYRSNDRGRVLEGGRAFEYQARLADTLRLRGYLVSPGEIEEFLVSAESVAEAQVVGVRDDSTGDDRAVAFVKAAPGSSPDPEQLRAACRESLAGWKIPDVIVLVESYPTTPSANGEKVQKVRLREMAVEALLAKQG</sequence>
<dbReference type="InterPro" id="IPR045851">
    <property type="entry name" value="AMP-bd_C_sf"/>
</dbReference>
<reference evidence="6" key="1">
    <citation type="submission" date="2016-10" db="EMBL/GenBank/DDBJ databases">
        <authorList>
            <person name="Varghese N."/>
            <person name="Submissions S."/>
        </authorList>
    </citation>
    <scope>NUCLEOTIDE SEQUENCE [LARGE SCALE GENOMIC DNA]</scope>
    <source>
        <strain evidence="6">DSM 46838</strain>
    </source>
</reference>
<dbReference type="EMBL" id="FOND01000003">
    <property type="protein sequence ID" value="SFE33246.1"/>
    <property type="molecule type" value="Genomic_DNA"/>
</dbReference>
<dbReference type="SUPFAM" id="SSF56801">
    <property type="entry name" value="Acetyl-CoA synthetase-like"/>
    <property type="match status" value="1"/>
</dbReference>
<dbReference type="Proteomes" id="UP000198589">
    <property type="component" value="Unassembled WGS sequence"/>
</dbReference>
<comment type="similarity">
    <text evidence="1">Belongs to the ATP-dependent AMP-binding enzyme family.</text>
</comment>
<dbReference type="PANTHER" id="PTHR43201">
    <property type="entry name" value="ACYL-COA SYNTHETASE"/>
    <property type="match status" value="1"/>
</dbReference>
<dbReference type="InterPro" id="IPR000873">
    <property type="entry name" value="AMP-dep_synth/lig_dom"/>
</dbReference>
<evidence type="ECO:0000256" key="1">
    <source>
        <dbReference type="ARBA" id="ARBA00006432"/>
    </source>
</evidence>
<feature type="domain" description="AMP-binding enzyme C-terminal" evidence="4">
    <location>
        <begin position="442"/>
        <end position="517"/>
    </location>
</feature>
<gene>
    <name evidence="5" type="ORF">SAMN05216574_103107</name>
</gene>
<evidence type="ECO:0000259" key="4">
    <source>
        <dbReference type="Pfam" id="PF13193"/>
    </source>
</evidence>
<keyword evidence="2" id="KW-0436">Ligase</keyword>
<evidence type="ECO:0000259" key="3">
    <source>
        <dbReference type="Pfam" id="PF00501"/>
    </source>
</evidence>
<name>A0A1I1ZNH6_9ACTN</name>
<dbReference type="PROSITE" id="PS00455">
    <property type="entry name" value="AMP_BINDING"/>
    <property type="match status" value="1"/>
</dbReference>
<protein>
    <submittedName>
        <fullName evidence="5">Fatty-acyl-CoA synthase</fullName>
    </submittedName>
</protein>
<evidence type="ECO:0000313" key="5">
    <source>
        <dbReference type="EMBL" id="SFE33246.1"/>
    </source>
</evidence>
<dbReference type="AlphaFoldDB" id="A0A1I1ZNH6"/>
<dbReference type="Pfam" id="PF00501">
    <property type="entry name" value="AMP-binding"/>
    <property type="match status" value="1"/>
</dbReference>
<dbReference type="Gene3D" id="3.40.50.12780">
    <property type="entry name" value="N-terminal domain of ligase-like"/>
    <property type="match status" value="1"/>
</dbReference>
<dbReference type="InterPro" id="IPR020845">
    <property type="entry name" value="AMP-binding_CS"/>
</dbReference>
<dbReference type="InterPro" id="IPR025110">
    <property type="entry name" value="AMP-bd_C"/>
</dbReference>
<dbReference type="Pfam" id="PF13193">
    <property type="entry name" value="AMP-binding_C"/>
    <property type="match status" value="1"/>
</dbReference>
<dbReference type="OrthoDB" id="3284791at2"/>
<dbReference type="STRING" id="1798228.SAMN05216574_103107"/>
<feature type="domain" description="AMP-dependent synthetase/ligase" evidence="3">
    <location>
        <begin position="12"/>
        <end position="390"/>
    </location>
</feature>
<dbReference type="RefSeq" id="WP_092195672.1">
    <property type="nucleotide sequence ID" value="NZ_FOND01000003.1"/>
</dbReference>
<dbReference type="GO" id="GO:0006631">
    <property type="term" value="P:fatty acid metabolic process"/>
    <property type="evidence" value="ECO:0007669"/>
    <property type="project" value="TreeGrafter"/>
</dbReference>
<dbReference type="PANTHER" id="PTHR43201:SF5">
    <property type="entry name" value="MEDIUM-CHAIN ACYL-COA LIGASE ACSF2, MITOCHONDRIAL"/>
    <property type="match status" value="1"/>
</dbReference>
<dbReference type="Gene3D" id="3.30.300.30">
    <property type="match status" value="1"/>
</dbReference>
<accession>A0A1I1ZNH6</accession>
<dbReference type="InterPro" id="IPR042099">
    <property type="entry name" value="ANL_N_sf"/>
</dbReference>
<evidence type="ECO:0000256" key="2">
    <source>
        <dbReference type="ARBA" id="ARBA00022598"/>
    </source>
</evidence>
<evidence type="ECO:0000313" key="6">
    <source>
        <dbReference type="Proteomes" id="UP000198589"/>
    </source>
</evidence>
<proteinExistence type="inferred from homology"/>
<organism evidence="5 6">
    <name type="scientific">Blastococcus tunisiensis</name>
    <dbReference type="NCBI Taxonomy" id="1798228"/>
    <lineage>
        <taxon>Bacteria</taxon>
        <taxon>Bacillati</taxon>
        <taxon>Actinomycetota</taxon>
        <taxon>Actinomycetes</taxon>
        <taxon>Geodermatophilales</taxon>
        <taxon>Geodermatophilaceae</taxon>
        <taxon>Blastococcus</taxon>
    </lineage>
</organism>
<keyword evidence="6" id="KW-1185">Reference proteome</keyword>